<proteinExistence type="inferred from homology"/>
<dbReference type="Pfam" id="PF01451">
    <property type="entry name" value="LMWPc"/>
    <property type="match status" value="1"/>
</dbReference>
<dbReference type="InterPro" id="IPR023485">
    <property type="entry name" value="Ptyr_pPase"/>
</dbReference>
<dbReference type="EC" id="3.1.3.2" evidence="7"/>
<dbReference type="InterPro" id="IPR036196">
    <property type="entry name" value="Ptyr_pPase_sf"/>
</dbReference>
<comment type="similarity">
    <text evidence="2 7">Belongs to the low molecular weight phosphotyrosine protein phosphatase family.</text>
</comment>
<dbReference type="PANTHER" id="PTHR11717:SF7">
    <property type="entry name" value="LOW MOLECULAR WEIGHT PHOSPHOTYROSINE PROTEIN PHOSPHATASE"/>
    <property type="match status" value="1"/>
</dbReference>
<comment type="catalytic activity">
    <reaction evidence="7">
        <text>O-phospho-L-tyrosyl-[protein] + H2O = L-tyrosyl-[protein] + phosphate</text>
        <dbReference type="Rhea" id="RHEA:10684"/>
        <dbReference type="Rhea" id="RHEA-COMP:10136"/>
        <dbReference type="Rhea" id="RHEA-COMP:20101"/>
        <dbReference type="ChEBI" id="CHEBI:15377"/>
        <dbReference type="ChEBI" id="CHEBI:43474"/>
        <dbReference type="ChEBI" id="CHEBI:46858"/>
        <dbReference type="ChEBI" id="CHEBI:61978"/>
        <dbReference type="EC" id="3.1.3.48"/>
    </reaction>
</comment>
<dbReference type="AlphaFoldDB" id="A0AAV2P0Y4"/>
<evidence type="ECO:0000313" key="9">
    <source>
        <dbReference type="EMBL" id="CAL1685279.1"/>
    </source>
</evidence>
<dbReference type="GO" id="GO:0003993">
    <property type="term" value="F:acid phosphatase activity"/>
    <property type="evidence" value="ECO:0007669"/>
    <property type="project" value="UniProtKB-UniRule"/>
</dbReference>
<dbReference type="PRINTS" id="PR00719">
    <property type="entry name" value="LMWPTPASE"/>
</dbReference>
<organism evidence="9 10">
    <name type="scientific">Lasius platythorax</name>
    <dbReference type="NCBI Taxonomy" id="488582"/>
    <lineage>
        <taxon>Eukaryota</taxon>
        <taxon>Metazoa</taxon>
        <taxon>Ecdysozoa</taxon>
        <taxon>Arthropoda</taxon>
        <taxon>Hexapoda</taxon>
        <taxon>Insecta</taxon>
        <taxon>Pterygota</taxon>
        <taxon>Neoptera</taxon>
        <taxon>Endopterygota</taxon>
        <taxon>Hymenoptera</taxon>
        <taxon>Apocrita</taxon>
        <taxon>Aculeata</taxon>
        <taxon>Formicoidea</taxon>
        <taxon>Formicidae</taxon>
        <taxon>Formicinae</taxon>
        <taxon>Lasius</taxon>
        <taxon>Lasius</taxon>
    </lineage>
</organism>
<dbReference type="PANTHER" id="PTHR11717">
    <property type="entry name" value="LOW MOLECULAR WEIGHT PROTEIN TYROSINE PHOSPHATASE"/>
    <property type="match status" value="1"/>
</dbReference>
<keyword evidence="5 7" id="KW-0904">Protein phosphatase</keyword>
<name>A0AAV2P0Y4_9HYME</name>
<evidence type="ECO:0000256" key="3">
    <source>
        <dbReference type="ARBA" id="ARBA00022490"/>
    </source>
</evidence>
<dbReference type="Gene3D" id="3.40.50.2300">
    <property type="match status" value="1"/>
</dbReference>
<dbReference type="SMART" id="SM00226">
    <property type="entry name" value="LMWPc"/>
    <property type="match status" value="1"/>
</dbReference>
<keyword evidence="10" id="KW-1185">Reference proteome</keyword>
<evidence type="ECO:0000259" key="8">
    <source>
        <dbReference type="SMART" id="SM00226"/>
    </source>
</evidence>
<dbReference type="InterPro" id="IPR050438">
    <property type="entry name" value="LMW_PTPase"/>
</dbReference>
<protein>
    <recommendedName>
        <fullName evidence="7">Low molecular weight phosphotyrosine protein phosphatase</fullName>
        <shortName evidence="7">LMW-PTP</shortName>
        <shortName evidence="7">LMW-PTPase</shortName>
        <ecNumber evidence="7">3.1.3.2</ecNumber>
        <ecNumber evidence="7">3.1.3.48</ecNumber>
    </recommendedName>
    <alternativeName>
        <fullName evidence="7">Low molecular weight cytosolic acid phosphatase</fullName>
    </alternativeName>
</protein>
<dbReference type="InterPro" id="IPR017867">
    <property type="entry name" value="Tyr_phospatase_low_mol_wt"/>
</dbReference>
<evidence type="ECO:0000256" key="5">
    <source>
        <dbReference type="ARBA" id="ARBA00022912"/>
    </source>
</evidence>
<dbReference type="GO" id="GO:0004726">
    <property type="term" value="F:non-membrane spanning protein tyrosine phosphatase activity"/>
    <property type="evidence" value="ECO:0007669"/>
    <property type="project" value="InterPro"/>
</dbReference>
<dbReference type="GO" id="GO:0005737">
    <property type="term" value="C:cytoplasm"/>
    <property type="evidence" value="ECO:0007669"/>
    <property type="project" value="UniProtKB-SubCell"/>
</dbReference>
<gene>
    <name evidence="9" type="ORF">LPLAT_LOCUS10819</name>
</gene>
<evidence type="ECO:0000313" key="10">
    <source>
        <dbReference type="Proteomes" id="UP001497644"/>
    </source>
</evidence>
<evidence type="ECO:0000256" key="1">
    <source>
        <dbReference type="ARBA" id="ARBA00004496"/>
    </source>
</evidence>
<feature type="active site" description="Nucleophile" evidence="6">
    <location>
        <position position="11"/>
    </location>
</feature>
<accession>A0AAV2P0Y4</accession>
<dbReference type="FunFam" id="3.40.50.2300:FF:000105">
    <property type="entry name" value="Low molecular weight phosphotyrosine protein"/>
    <property type="match status" value="1"/>
</dbReference>
<keyword evidence="4 7" id="KW-0378">Hydrolase</keyword>
<dbReference type="EMBL" id="OZ034829">
    <property type="protein sequence ID" value="CAL1685279.1"/>
    <property type="molecule type" value="Genomic_DNA"/>
</dbReference>
<comment type="catalytic activity">
    <reaction evidence="7">
        <text>a phosphate monoester + H2O = an alcohol + phosphate</text>
        <dbReference type="Rhea" id="RHEA:15017"/>
        <dbReference type="ChEBI" id="CHEBI:15377"/>
        <dbReference type="ChEBI" id="CHEBI:30879"/>
        <dbReference type="ChEBI" id="CHEBI:43474"/>
        <dbReference type="ChEBI" id="CHEBI:67140"/>
        <dbReference type="EC" id="3.1.3.2"/>
    </reaction>
</comment>
<feature type="active site" description="Proton donor" evidence="6">
    <location>
        <position position="127"/>
    </location>
</feature>
<feature type="domain" description="Phosphotyrosine protein phosphatase I" evidence="8">
    <location>
        <begin position="5"/>
        <end position="154"/>
    </location>
</feature>
<dbReference type="CDD" id="cd16343">
    <property type="entry name" value="LMWPTP"/>
    <property type="match status" value="1"/>
</dbReference>
<dbReference type="Proteomes" id="UP001497644">
    <property type="component" value="Chromosome 6"/>
</dbReference>
<comment type="function">
    <text evidence="7">Acts on tyrosine phosphorylated proteins, low-MW aryl phosphates and natural and synthetic acyl phosphates.</text>
</comment>
<dbReference type="InterPro" id="IPR002115">
    <property type="entry name" value="Tyr_Pase_low_mol_wt_mml"/>
</dbReference>
<dbReference type="PRINTS" id="PR00720">
    <property type="entry name" value="MAMMALPTPASE"/>
</dbReference>
<evidence type="ECO:0000256" key="2">
    <source>
        <dbReference type="ARBA" id="ARBA00011063"/>
    </source>
</evidence>
<sequence length="158" mass="18043">MSQKKKVLMVCLGNSCRSPMAEAVFQNQVREMGLSDFWEVESAAILNYHVGNAPEPRAMSTLQKEGIMNYSHVARQITTNDFYKFDWIFGMDEYIMHSLYEMQPEDSRATIELLGKYDPAGIVVIRDPLFDTGSAGFEKAFQQALRSVRSFLEINKNI</sequence>
<feature type="active site" evidence="6">
    <location>
        <position position="17"/>
    </location>
</feature>
<keyword evidence="3 7" id="KW-0963">Cytoplasm</keyword>
<dbReference type="EC" id="3.1.3.48" evidence="7"/>
<evidence type="ECO:0000256" key="7">
    <source>
        <dbReference type="RuleBase" id="RU368115"/>
    </source>
</evidence>
<evidence type="ECO:0000256" key="6">
    <source>
        <dbReference type="PIRSR" id="PIRSR617867-1"/>
    </source>
</evidence>
<reference evidence="9" key="1">
    <citation type="submission" date="2024-04" db="EMBL/GenBank/DDBJ databases">
        <authorList>
            <consortium name="Molecular Ecology Group"/>
        </authorList>
    </citation>
    <scope>NUCLEOTIDE SEQUENCE</scope>
</reference>
<evidence type="ECO:0000256" key="4">
    <source>
        <dbReference type="ARBA" id="ARBA00022801"/>
    </source>
</evidence>
<dbReference type="SUPFAM" id="SSF52788">
    <property type="entry name" value="Phosphotyrosine protein phosphatases I"/>
    <property type="match status" value="1"/>
</dbReference>
<comment type="subcellular location">
    <subcellularLocation>
        <location evidence="1 7">Cytoplasm</location>
    </subcellularLocation>
</comment>